<accession>A0AAN5I5B5</accession>
<organism evidence="2 3">
    <name type="scientific">Pristionchus mayeri</name>
    <dbReference type="NCBI Taxonomy" id="1317129"/>
    <lineage>
        <taxon>Eukaryota</taxon>
        <taxon>Metazoa</taxon>
        <taxon>Ecdysozoa</taxon>
        <taxon>Nematoda</taxon>
        <taxon>Chromadorea</taxon>
        <taxon>Rhabditida</taxon>
        <taxon>Rhabditina</taxon>
        <taxon>Diplogasteromorpha</taxon>
        <taxon>Diplogasteroidea</taxon>
        <taxon>Neodiplogasteridae</taxon>
        <taxon>Pristionchus</taxon>
    </lineage>
</organism>
<proteinExistence type="predicted"/>
<gene>
    <name evidence="2" type="ORF">PMAYCL1PPCAC_22110</name>
</gene>
<dbReference type="AlphaFoldDB" id="A0AAN5I5B5"/>
<dbReference type="Proteomes" id="UP001328107">
    <property type="component" value="Unassembled WGS sequence"/>
</dbReference>
<protein>
    <recommendedName>
        <fullName evidence="1">F-box domain-containing protein</fullName>
    </recommendedName>
</protein>
<feature type="non-terminal residue" evidence="2">
    <location>
        <position position="1"/>
    </location>
</feature>
<dbReference type="InterPro" id="IPR036047">
    <property type="entry name" value="F-box-like_dom_sf"/>
</dbReference>
<feature type="domain" description="F-box" evidence="1">
    <location>
        <begin position="5"/>
        <end position="33"/>
    </location>
</feature>
<dbReference type="Pfam" id="PF12937">
    <property type="entry name" value="F-box-like"/>
    <property type="match status" value="1"/>
</dbReference>
<dbReference type="SUPFAM" id="SSF81383">
    <property type="entry name" value="F-box domain"/>
    <property type="match status" value="1"/>
</dbReference>
<evidence type="ECO:0000259" key="1">
    <source>
        <dbReference type="PROSITE" id="PS50181"/>
    </source>
</evidence>
<evidence type="ECO:0000313" key="2">
    <source>
        <dbReference type="EMBL" id="GMR51915.1"/>
    </source>
</evidence>
<keyword evidence="3" id="KW-1185">Reference proteome</keyword>
<name>A0AAN5I5B5_9BILA</name>
<dbReference type="EMBL" id="BTRK01000005">
    <property type="protein sequence ID" value="GMR51915.1"/>
    <property type="molecule type" value="Genomic_DNA"/>
</dbReference>
<reference evidence="3" key="1">
    <citation type="submission" date="2022-10" db="EMBL/GenBank/DDBJ databases">
        <title>Genome assembly of Pristionchus species.</title>
        <authorList>
            <person name="Yoshida K."/>
            <person name="Sommer R.J."/>
        </authorList>
    </citation>
    <scope>NUCLEOTIDE SEQUENCE [LARGE SCALE GENOMIC DNA]</scope>
    <source>
        <strain evidence="3">RS5460</strain>
    </source>
</reference>
<dbReference type="PROSITE" id="PS50181">
    <property type="entry name" value="FBOX"/>
    <property type="match status" value="1"/>
</dbReference>
<evidence type="ECO:0000313" key="3">
    <source>
        <dbReference type="Proteomes" id="UP001328107"/>
    </source>
</evidence>
<comment type="caution">
    <text evidence="2">The sequence shown here is derived from an EMBL/GenBank/DDBJ whole genome shotgun (WGS) entry which is preliminary data.</text>
</comment>
<dbReference type="InterPro" id="IPR001810">
    <property type="entry name" value="F-box_dom"/>
</dbReference>
<sequence length="184" mass="21079">NFAKSKSLLDLPNEILLKIFKYLDLRSALRLRLNKRLDELQSNLHYRLNCDIDLNFLKDDLAILTIAKCGVTERTYNDISILEAGFKRLSHKVGVNRIWITAAQDPNEQQNRILAQLLTFKAEELTLYTFGNLPLITLPPLLALADNISEIDLDAVCNALTAEDLCTIHEVCVNYLLYRNHRNI</sequence>
<dbReference type="Gene3D" id="1.20.1280.50">
    <property type="match status" value="1"/>
</dbReference>